<sequence>MVHFARSDNLDILRSRALGDRIVRSAGRNSGSIEITLPVRLQVLQGVMCRVELRDGIAAEVVLHPDFSPLLLIFDRVWSLLKQSLKTVDDIGEFWEGDYVLGLFPEMSQSGRPILAYADALALKDSLSDFGKVKTVEITHVLEPLARIIESMAAVGAIRLGLSTQTAAMFGKQLAYVASGVATGTIDAFARGSLLDASGEIGWCRDQPWADETWIAAQPSIENIHDRCLVWDKKPGLLAKQRQLWYQARRFETRACKERS</sequence>
<dbReference type="HOGENOM" id="CLU_1068911_0_0_5"/>
<proteinExistence type="predicted"/>
<dbReference type="KEGG" id="oat:OAN307_c30340"/>
<protein>
    <submittedName>
        <fullName evidence="1">Uncharacterized protein</fullName>
    </submittedName>
</protein>
<dbReference type="AlphaFoldDB" id="M9R8N0"/>
<dbReference type="Proteomes" id="UP000005307">
    <property type="component" value="Chromosome"/>
</dbReference>
<reference evidence="1 2" key="1">
    <citation type="journal article" date="2013" name="PLoS ONE">
        <title>Poles Apart: Arctic and Antarctic Octadecabacter strains Share High Genome Plasticity and a New Type of Xanthorhodopsin.</title>
        <authorList>
            <person name="Vollmers J."/>
            <person name="Voget S."/>
            <person name="Dietrich S."/>
            <person name="Gollnow K."/>
            <person name="Smits M."/>
            <person name="Meyer K."/>
            <person name="Brinkhoff T."/>
            <person name="Simon M."/>
            <person name="Daniel R."/>
        </authorList>
    </citation>
    <scope>NUCLEOTIDE SEQUENCE [LARGE SCALE GENOMIC DNA]</scope>
    <source>
        <strain evidence="1 2">307</strain>
    </source>
</reference>
<evidence type="ECO:0000313" key="2">
    <source>
        <dbReference type="Proteomes" id="UP000005307"/>
    </source>
</evidence>
<organism evidence="1 2">
    <name type="scientific">Octadecabacter antarcticus 307</name>
    <dbReference type="NCBI Taxonomy" id="391626"/>
    <lineage>
        <taxon>Bacteria</taxon>
        <taxon>Pseudomonadati</taxon>
        <taxon>Pseudomonadota</taxon>
        <taxon>Alphaproteobacteria</taxon>
        <taxon>Rhodobacterales</taxon>
        <taxon>Roseobacteraceae</taxon>
        <taxon>Octadecabacter</taxon>
    </lineage>
</organism>
<keyword evidence="2" id="KW-1185">Reference proteome</keyword>
<accession>M9R8N0</accession>
<name>M9R8N0_9RHOB</name>
<gene>
    <name evidence="1" type="ORF">OAN307_c30340</name>
</gene>
<evidence type="ECO:0000313" key="1">
    <source>
        <dbReference type="EMBL" id="AGI68577.1"/>
    </source>
</evidence>
<dbReference type="EMBL" id="CP003740">
    <property type="protein sequence ID" value="AGI68577.1"/>
    <property type="molecule type" value="Genomic_DNA"/>
</dbReference>